<dbReference type="InterPro" id="IPR005829">
    <property type="entry name" value="Sugar_transporter_CS"/>
</dbReference>
<evidence type="ECO:0000259" key="9">
    <source>
        <dbReference type="PROSITE" id="PS50850"/>
    </source>
</evidence>
<evidence type="ECO:0000256" key="5">
    <source>
        <dbReference type="ARBA" id="ARBA00022989"/>
    </source>
</evidence>
<comment type="subcellular location">
    <subcellularLocation>
        <location evidence="1">Membrane</location>
        <topology evidence="1">Multi-pass membrane protein</topology>
    </subcellularLocation>
</comment>
<reference evidence="10 11" key="1">
    <citation type="journal article" date="2019" name="Nat. Ecol. Evol.">
        <title>Megaphylogeny resolves global patterns of mushroom evolution.</title>
        <authorList>
            <person name="Varga T."/>
            <person name="Krizsan K."/>
            <person name="Foldi C."/>
            <person name="Dima B."/>
            <person name="Sanchez-Garcia M."/>
            <person name="Sanchez-Ramirez S."/>
            <person name="Szollosi G.J."/>
            <person name="Szarkandi J.G."/>
            <person name="Papp V."/>
            <person name="Albert L."/>
            <person name="Andreopoulos W."/>
            <person name="Angelini C."/>
            <person name="Antonin V."/>
            <person name="Barry K.W."/>
            <person name="Bougher N.L."/>
            <person name="Buchanan P."/>
            <person name="Buyck B."/>
            <person name="Bense V."/>
            <person name="Catcheside P."/>
            <person name="Chovatia M."/>
            <person name="Cooper J."/>
            <person name="Damon W."/>
            <person name="Desjardin D."/>
            <person name="Finy P."/>
            <person name="Geml J."/>
            <person name="Haridas S."/>
            <person name="Hughes K."/>
            <person name="Justo A."/>
            <person name="Karasinski D."/>
            <person name="Kautmanova I."/>
            <person name="Kiss B."/>
            <person name="Kocsube S."/>
            <person name="Kotiranta H."/>
            <person name="LaButti K.M."/>
            <person name="Lechner B.E."/>
            <person name="Liimatainen K."/>
            <person name="Lipzen A."/>
            <person name="Lukacs Z."/>
            <person name="Mihaltcheva S."/>
            <person name="Morgado L.N."/>
            <person name="Niskanen T."/>
            <person name="Noordeloos M.E."/>
            <person name="Ohm R.A."/>
            <person name="Ortiz-Santana B."/>
            <person name="Ovrebo C."/>
            <person name="Racz N."/>
            <person name="Riley R."/>
            <person name="Savchenko A."/>
            <person name="Shiryaev A."/>
            <person name="Soop K."/>
            <person name="Spirin V."/>
            <person name="Szebenyi C."/>
            <person name="Tomsovsky M."/>
            <person name="Tulloss R.E."/>
            <person name="Uehling J."/>
            <person name="Grigoriev I.V."/>
            <person name="Vagvolgyi C."/>
            <person name="Papp T."/>
            <person name="Martin F.M."/>
            <person name="Miettinen O."/>
            <person name="Hibbett D.S."/>
            <person name="Nagy L.G."/>
        </authorList>
    </citation>
    <scope>NUCLEOTIDE SEQUENCE [LARGE SCALE GENOMIC DNA]</scope>
    <source>
        <strain evidence="10 11">CBS 309.79</strain>
    </source>
</reference>
<accession>A0A5C3Q658</accession>
<evidence type="ECO:0000313" key="10">
    <source>
        <dbReference type="EMBL" id="TFK97301.1"/>
    </source>
</evidence>
<dbReference type="SUPFAM" id="SSF103473">
    <property type="entry name" value="MFS general substrate transporter"/>
    <property type="match status" value="1"/>
</dbReference>
<evidence type="ECO:0000256" key="1">
    <source>
        <dbReference type="ARBA" id="ARBA00004141"/>
    </source>
</evidence>
<keyword evidence="6 8" id="KW-0472">Membrane</keyword>
<dbReference type="PANTHER" id="PTHR48022">
    <property type="entry name" value="PLASTIDIC GLUCOSE TRANSPORTER 4"/>
    <property type="match status" value="1"/>
</dbReference>
<dbReference type="STRING" id="1884261.A0A5C3Q658"/>
<gene>
    <name evidence="10" type="ORF">BDV98DRAFT_574610</name>
</gene>
<dbReference type="InterPro" id="IPR050360">
    <property type="entry name" value="MFS_Sugar_Transporters"/>
</dbReference>
<dbReference type="GO" id="GO:0005351">
    <property type="term" value="F:carbohydrate:proton symporter activity"/>
    <property type="evidence" value="ECO:0007669"/>
    <property type="project" value="TreeGrafter"/>
</dbReference>
<dbReference type="PROSITE" id="PS50850">
    <property type="entry name" value="MFS"/>
    <property type="match status" value="1"/>
</dbReference>
<dbReference type="InterPro" id="IPR003663">
    <property type="entry name" value="Sugar/inositol_transpt"/>
</dbReference>
<feature type="transmembrane region" description="Helical" evidence="8">
    <location>
        <begin position="373"/>
        <end position="394"/>
    </location>
</feature>
<dbReference type="Gene3D" id="1.20.1250.20">
    <property type="entry name" value="MFS general substrate transporter like domains"/>
    <property type="match status" value="1"/>
</dbReference>
<sequence length="566" mass="60691">MARAAYTQLHGHFHHPSGPRGLWANRTALTCAIFASIGGLTFGYDQGVIANVLVMRDFVGRWPIGPWEKGMMTAVLELGALLGALAAGVLADRYSRRHTILLASVIFVIGSAIQTLSQSIPHLITGRAIGGIGVGALSMLSPLYMAEISPPEVRGSLIALEQLAIVSGVVFGFWFGFGTRNMDGSISWRLPLGIQLIPGIILGLGCLFLPPSPRLLVLQGKLEDAKKSLAYLRQRDADDPVLREELLSMRLEALLLSRTSSETPAKSTSIVSAWSVLFSKKYLRRTMIGVGMMFFQQWSAINALLYYGPTLVESIGLGAPTSGSGPSTSMPADEGGDKAGSPTNLLVSGGIGIVQLVAVLPAIVFIDRLGRRALLRGGSVVMGCAHFAIAFLIYQFSSDWEHHQAGAWAAVVCIYIFTLAYGLSFGPVGWVLPSEVFPLEVRSKGVALSTASNWTNNFIIGLITPPLMAYSPAITFITFSTTCFLAYLWASRCVPETAGRSLEEIGRLFGDGGGVLYHGVDSSQFGPIEVRGEERDGLLHRGSGGRRDMRSMIEAELRAEMGLDGA</sequence>
<proteinExistence type="inferred from homology"/>
<feature type="transmembrane region" description="Helical" evidence="8">
    <location>
        <begin position="128"/>
        <end position="145"/>
    </location>
</feature>
<dbReference type="InterPro" id="IPR020846">
    <property type="entry name" value="MFS_dom"/>
</dbReference>
<keyword evidence="11" id="KW-1185">Reference proteome</keyword>
<dbReference type="FunFam" id="1.20.1250.20:FF:000026">
    <property type="entry name" value="MFS quinate transporter QutD"/>
    <property type="match status" value="1"/>
</dbReference>
<dbReference type="OrthoDB" id="8120565at2759"/>
<feature type="transmembrane region" description="Helical" evidence="8">
    <location>
        <begin position="287"/>
        <end position="307"/>
    </location>
</feature>
<evidence type="ECO:0000256" key="6">
    <source>
        <dbReference type="ARBA" id="ARBA00023136"/>
    </source>
</evidence>
<dbReference type="PROSITE" id="PS00217">
    <property type="entry name" value="SUGAR_TRANSPORT_2"/>
    <property type="match status" value="1"/>
</dbReference>
<dbReference type="AlphaFoldDB" id="A0A5C3Q658"/>
<feature type="domain" description="Major facilitator superfamily (MFS) profile" evidence="9">
    <location>
        <begin position="31"/>
        <end position="498"/>
    </location>
</feature>
<feature type="transmembrane region" description="Helical" evidence="8">
    <location>
        <begin position="71"/>
        <end position="91"/>
    </location>
</feature>
<feature type="transmembrane region" description="Helical" evidence="8">
    <location>
        <begin position="406"/>
        <end position="433"/>
    </location>
</feature>
<name>A0A5C3Q658_9AGAR</name>
<keyword evidence="4 8" id="KW-0812">Transmembrane</keyword>
<dbReference type="PRINTS" id="PR00171">
    <property type="entry name" value="SUGRTRNSPORT"/>
</dbReference>
<dbReference type="PROSITE" id="PS00216">
    <property type="entry name" value="SUGAR_TRANSPORT_1"/>
    <property type="match status" value="1"/>
</dbReference>
<keyword evidence="5 8" id="KW-1133">Transmembrane helix</keyword>
<dbReference type="Pfam" id="PF00083">
    <property type="entry name" value="Sugar_tr"/>
    <property type="match status" value="1"/>
</dbReference>
<evidence type="ECO:0000256" key="2">
    <source>
        <dbReference type="ARBA" id="ARBA00010992"/>
    </source>
</evidence>
<feature type="transmembrane region" description="Helical" evidence="8">
    <location>
        <begin position="157"/>
        <end position="176"/>
    </location>
</feature>
<dbReference type="EMBL" id="ML178848">
    <property type="protein sequence ID" value="TFK97301.1"/>
    <property type="molecule type" value="Genomic_DNA"/>
</dbReference>
<evidence type="ECO:0000256" key="4">
    <source>
        <dbReference type="ARBA" id="ARBA00022692"/>
    </source>
</evidence>
<dbReference type="Proteomes" id="UP000305067">
    <property type="component" value="Unassembled WGS sequence"/>
</dbReference>
<dbReference type="GO" id="GO:0016020">
    <property type="term" value="C:membrane"/>
    <property type="evidence" value="ECO:0007669"/>
    <property type="project" value="UniProtKB-SubCell"/>
</dbReference>
<evidence type="ECO:0000256" key="7">
    <source>
        <dbReference type="ARBA" id="ARBA00049119"/>
    </source>
</evidence>
<evidence type="ECO:0000256" key="8">
    <source>
        <dbReference type="SAM" id="Phobius"/>
    </source>
</evidence>
<protein>
    <submittedName>
        <fullName evidence="10">General substrate transporter</fullName>
    </submittedName>
</protein>
<evidence type="ECO:0000256" key="3">
    <source>
        <dbReference type="ARBA" id="ARBA00022448"/>
    </source>
</evidence>
<dbReference type="InterPro" id="IPR005828">
    <property type="entry name" value="MFS_sugar_transport-like"/>
</dbReference>
<evidence type="ECO:0000313" key="11">
    <source>
        <dbReference type="Proteomes" id="UP000305067"/>
    </source>
</evidence>
<comment type="similarity">
    <text evidence="2">Belongs to the major facilitator superfamily. Sugar transporter (TC 2.A.1.1) family.</text>
</comment>
<dbReference type="PANTHER" id="PTHR48022:SF14">
    <property type="entry name" value="MAJOR FACILITATOR SUPERFAMILY (MFS) PROFILE DOMAIN-CONTAINING PROTEIN-RELATED"/>
    <property type="match status" value="1"/>
</dbReference>
<feature type="transmembrane region" description="Helical" evidence="8">
    <location>
        <begin position="445"/>
        <end position="463"/>
    </location>
</feature>
<comment type="catalytic activity">
    <reaction evidence="7">
        <text>myo-inositol(out) + H(+)(out) = myo-inositol(in) + H(+)(in)</text>
        <dbReference type="Rhea" id="RHEA:60364"/>
        <dbReference type="ChEBI" id="CHEBI:15378"/>
        <dbReference type="ChEBI" id="CHEBI:17268"/>
    </reaction>
</comment>
<feature type="transmembrane region" description="Helical" evidence="8">
    <location>
        <begin position="98"/>
        <end position="116"/>
    </location>
</feature>
<feature type="transmembrane region" description="Helical" evidence="8">
    <location>
        <begin position="345"/>
        <end position="366"/>
    </location>
</feature>
<feature type="transmembrane region" description="Helical" evidence="8">
    <location>
        <begin position="188"/>
        <end position="209"/>
    </location>
</feature>
<keyword evidence="3" id="KW-0813">Transport</keyword>
<organism evidence="10 11">
    <name type="scientific">Pterulicium gracile</name>
    <dbReference type="NCBI Taxonomy" id="1884261"/>
    <lineage>
        <taxon>Eukaryota</taxon>
        <taxon>Fungi</taxon>
        <taxon>Dikarya</taxon>
        <taxon>Basidiomycota</taxon>
        <taxon>Agaricomycotina</taxon>
        <taxon>Agaricomycetes</taxon>
        <taxon>Agaricomycetidae</taxon>
        <taxon>Agaricales</taxon>
        <taxon>Pleurotineae</taxon>
        <taxon>Pterulaceae</taxon>
        <taxon>Pterulicium</taxon>
    </lineage>
</organism>
<feature type="transmembrane region" description="Helical" evidence="8">
    <location>
        <begin position="469"/>
        <end position="490"/>
    </location>
</feature>
<dbReference type="InterPro" id="IPR036259">
    <property type="entry name" value="MFS_trans_sf"/>
</dbReference>